<proteinExistence type="predicted"/>
<reference evidence="2" key="1">
    <citation type="journal article" date="2021" name="PeerJ">
        <title>Extensive microbial diversity within the chicken gut microbiome revealed by metagenomics and culture.</title>
        <authorList>
            <person name="Gilroy R."/>
            <person name="Ravi A."/>
            <person name="Getino M."/>
            <person name="Pursley I."/>
            <person name="Horton D.L."/>
            <person name="Alikhan N.F."/>
            <person name="Baker D."/>
            <person name="Gharbi K."/>
            <person name="Hall N."/>
            <person name="Watson M."/>
            <person name="Adriaenssens E.M."/>
            <person name="Foster-Nyarko E."/>
            <person name="Jarju S."/>
            <person name="Secka A."/>
            <person name="Antonio M."/>
            <person name="Oren A."/>
            <person name="Chaudhuri R.R."/>
            <person name="La Ragione R."/>
            <person name="Hildebrand F."/>
            <person name="Pallen M.J."/>
        </authorList>
    </citation>
    <scope>NUCLEOTIDE SEQUENCE</scope>
    <source>
        <strain evidence="2">CHK185-1770</strain>
    </source>
</reference>
<dbReference type="EMBL" id="DWXG01000074">
    <property type="protein sequence ID" value="HJB98657.1"/>
    <property type="molecule type" value="Genomic_DNA"/>
</dbReference>
<organism evidence="2 3">
    <name type="scientific">Candidatus Acutalibacter pullicola</name>
    <dbReference type="NCBI Taxonomy" id="2838417"/>
    <lineage>
        <taxon>Bacteria</taxon>
        <taxon>Bacillati</taxon>
        <taxon>Bacillota</taxon>
        <taxon>Clostridia</taxon>
        <taxon>Eubacteriales</taxon>
        <taxon>Acutalibacteraceae</taxon>
        <taxon>Acutalibacter</taxon>
    </lineage>
</organism>
<sequence length="373" mass="42423">MEYIDEGQARLEPFRFPKGYRGPDFSVWYVTSSGEFFPVSHRERPGVQLPFSGEFSFAGYRWLVPGVYSTAKALVVDLCREVPLQAIQDFIQKWNLTLENDDIDCFSKAQRMEMEAENPLELEVSPTAVVNGREHPYRRGTGLFYCAKLEWPGSDLTGEAVAKHYGLNQETGWNLWRYVFPWGRRKQVNTLSLTLQTDRARWPGTPFQVKQAGEQVELIHPRTGESCTLTVRDFQRDALDSDRIPGREEWEFPNHLWRFTYAVEPEVPGLTIEDGEEGDRPRPKPRPETGRGDRSGEGGSTAAFVTAQPEAASIGIIGGADGPTAIFLRDDEDPRRHTAFSALRFQREEPAAWLPVFRDAQGKRGHFVLQQED</sequence>
<name>A0A9D2SGP2_9FIRM</name>
<evidence type="ECO:0000313" key="3">
    <source>
        <dbReference type="Proteomes" id="UP000826793"/>
    </source>
</evidence>
<evidence type="ECO:0000256" key="1">
    <source>
        <dbReference type="SAM" id="MobiDB-lite"/>
    </source>
</evidence>
<gene>
    <name evidence="2" type="ORF">H9710_08775</name>
</gene>
<feature type="region of interest" description="Disordered" evidence="1">
    <location>
        <begin position="270"/>
        <end position="301"/>
    </location>
</feature>
<reference evidence="2" key="2">
    <citation type="submission" date="2021-04" db="EMBL/GenBank/DDBJ databases">
        <authorList>
            <person name="Gilroy R."/>
        </authorList>
    </citation>
    <scope>NUCLEOTIDE SEQUENCE</scope>
    <source>
        <strain evidence="2">CHK185-1770</strain>
    </source>
</reference>
<protein>
    <submittedName>
        <fullName evidence="2">Uncharacterized protein</fullName>
    </submittedName>
</protein>
<feature type="compositionally biased region" description="Basic and acidic residues" evidence="1">
    <location>
        <begin position="278"/>
        <end position="296"/>
    </location>
</feature>
<accession>A0A9D2SGP2</accession>
<comment type="caution">
    <text evidence="2">The sequence shown here is derived from an EMBL/GenBank/DDBJ whole genome shotgun (WGS) entry which is preliminary data.</text>
</comment>
<dbReference type="AlphaFoldDB" id="A0A9D2SGP2"/>
<dbReference type="Proteomes" id="UP000826793">
    <property type="component" value="Unassembled WGS sequence"/>
</dbReference>
<evidence type="ECO:0000313" key="2">
    <source>
        <dbReference type="EMBL" id="HJB98657.1"/>
    </source>
</evidence>